<dbReference type="Pfam" id="PF07081">
    <property type="entry name" value="DUF1349"/>
    <property type="match status" value="1"/>
</dbReference>
<evidence type="ECO:0000256" key="1">
    <source>
        <dbReference type="SAM" id="MobiDB-lite"/>
    </source>
</evidence>
<evidence type="ECO:0000313" key="3">
    <source>
        <dbReference type="Proteomes" id="UP000283841"/>
    </source>
</evidence>
<dbReference type="Gene3D" id="2.60.120.200">
    <property type="match status" value="1"/>
</dbReference>
<dbReference type="InterPro" id="IPR009784">
    <property type="entry name" value="DUF1349"/>
</dbReference>
<accession>A0A443HSC8</accession>
<organism evidence="2 3">
    <name type="scientific">Byssochlamys spectabilis</name>
    <name type="common">Paecilomyces variotii</name>
    <dbReference type="NCBI Taxonomy" id="264951"/>
    <lineage>
        <taxon>Eukaryota</taxon>
        <taxon>Fungi</taxon>
        <taxon>Dikarya</taxon>
        <taxon>Ascomycota</taxon>
        <taxon>Pezizomycotina</taxon>
        <taxon>Eurotiomycetes</taxon>
        <taxon>Eurotiomycetidae</taxon>
        <taxon>Eurotiales</taxon>
        <taxon>Thermoascaceae</taxon>
        <taxon>Paecilomyces</taxon>
    </lineage>
</organism>
<protein>
    <submittedName>
        <fullName evidence="2">Uncharacterized protein</fullName>
    </submittedName>
</protein>
<dbReference type="PANTHER" id="PTHR35332">
    <property type="entry name" value="REGULATION OF ENOLASE PROTEIN 1"/>
    <property type="match status" value="1"/>
</dbReference>
<dbReference type="STRING" id="264951.A0A443HSC8"/>
<feature type="region of interest" description="Disordered" evidence="1">
    <location>
        <begin position="89"/>
        <end position="109"/>
    </location>
</feature>
<name>A0A443HSC8_BYSSP</name>
<sequence length="261" mass="28488">MPPDRSSFTALNLPSTFSLPECMEYFTLPAGPNTDLWRKPPNGDTSTAPIVYTSLRHPFVVAEVTVSADWEMEWDQGGLVIFAGAAPGESLPSDSQTPSGGRTGRPGWNHASRSCKWVKAGMEFCSGTVNASSVSATADGADWCLSPLALPNLPTAVTSLRIKLERIGHSLWIWYQIPSVSPYALSPGAVGNTWKKLREVTWFFYGVEDKFVHVGVYASRPTSVSRGDTMWETMNASRSATSAADNDSDRLVVEFEDLEIF</sequence>
<keyword evidence="3" id="KW-1185">Reference proteome</keyword>
<dbReference type="PANTHER" id="PTHR35332:SF3">
    <property type="entry name" value="FUCOSE-SPECIFIC LECTIN"/>
    <property type="match status" value="1"/>
</dbReference>
<dbReference type="RefSeq" id="XP_028484295.1">
    <property type="nucleotide sequence ID" value="XM_028627132.1"/>
</dbReference>
<dbReference type="GeneID" id="39596409"/>
<evidence type="ECO:0000313" key="2">
    <source>
        <dbReference type="EMBL" id="RWQ94650.1"/>
    </source>
</evidence>
<dbReference type="OrthoDB" id="42525at2759"/>
<gene>
    <name evidence="2" type="ORF">C8Q69DRAFT_299904</name>
</gene>
<proteinExistence type="predicted"/>
<dbReference type="EMBL" id="RCNU01000007">
    <property type="protein sequence ID" value="RWQ94650.1"/>
    <property type="molecule type" value="Genomic_DNA"/>
</dbReference>
<comment type="caution">
    <text evidence="2">The sequence shown here is derived from an EMBL/GenBank/DDBJ whole genome shotgun (WGS) entry which is preliminary data.</text>
</comment>
<dbReference type="Proteomes" id="UP000283841">
    <property type="component" value="Unassembled WGS sequence"/>
</dbReference>
<dbReference type="VEuPathDB" id="FungiDB:C8Q69DRAFT_299904"/>
<reference evidence="2 3" key="1">
    <citation type="journal article" date="2018" name="Front. Microbiol.">
        <title>Genomic and genetic insights into a cosmopolitan fungus, Paecilomyces variotii (Eurotiales).</title>
        <authorList>
            <person name="Urquhart A.S."/>
            <person name="Mondo S.J."/>
            <person name="Makela M.R."/>
            <person name="Hane J.K."/>
            <person name="Wiebenga A."/>
            <person name="He G."/>
            <person name="Mihaltcheva S."/>
            <person name="Pangilinan J."/>
            <person name="Lipzen A."/>
            <person name="Barry K."/>
            <person name="de Vries R.P."/>
            <person name="Grigoriev I.V."/>
            <person name="Idnurm A."/>
        </authorList>
    </citation>
    <scope>NUCLEOTIDE SEQUENCE [LARGE SCALE GENOMIC DNA]</scope>
    <source>
        <strain evidence="2 3">CBS 101075</strain>
    </source>
</reference>
<dbReference type="AlphaFoldDB" id="A0A443HSC8"/>